<dbReference type="InterPro" id="IPR052516">
    <property type="entry name" value="N-heterocyclic_Hydroxylase"/>
</dbReference>
<keyword evidence="3" id="KW-1185">Reference proteome</keyword>
<dbReference type="PANTHER" id="PTHR47495">
    <property type="entry name" value="ALDEHYDE DEHYDROGENASE"/>
    <property type="match status" value="1"/>
</dbReference>
<reference evidence="3" key="1">
    <citation type="submission" date="2016-11" db="EMBL/GenBank/DDBJ databases">
        <authorList>
            <person name="Varghese N."/>
            <person name="Submissions S."/>
        </authorList>
    </citation>
    <scope>NUCLEOTIDE SEQUENCE [LARGE SCALE GENOMIC DNA]</scope>
    <source>
        <strain evidence="3">GAS401</strain>
    </source>
</reference>
<dbReference type="OrthoDB" id="9767994at2"/>
<name>A0A1M7UGP3_9BRAD</name>
<accession>A0A1M7UGP3</accession>
<dbReference type="PANTHER" id="PTHR47495:SF1">
    <property type="entry name" value="BLL3820 PROTEIN"/>
    <property type="match status" value="1"/>
</dbReference>
<dbReference type="Pfam" id="PF20256">
    <property type="entry name" value="MoCoBD_2"/>
    <property type="match status" value="2"/>
</dbReference>
<gene>
    <name evidence="2" type="ORF">SAMN05444170_5027</name>
</gene>
<dbReference type="RefSeq" id="WP_072821941.1">
    <property type="nucleotide sequence ID" value="NZ_LT670849.1"/>
</dbReference>
<evidence type="ECO:0000259" key="1">
    <source>
        <dbReference type="SMART" id="SM01008"/>
    </source>
</evidence>
<dbReference type="SUPFAM" id="SSF56003">
    <property type="entry name" value="Molybdenum cofactor-binding domain"/>
    <property type="match status" value="2"/>
</dbReference>
<dbReference type="InterPro" id="IPR012368">
    <property type="entry name" value="OxRdtase_Mopterin-bd_su_IorB"/>
</dbReference>
<dbReference type="EMBL" id="LT670849">
    <property type="protein sequence ID" value="SHN82159.1"/>
    <property type="molecule type" value="Genomic_DNA"/>
</dbReference>
<feature type="domain" description="Aldehyde oxidase/xanthine dehydrogenase a/b hammerhead" evidence="1">
    <location>
        <begin position="178"/>
        <end position="258"/>
    </location>
</feature>
<dbReference type="InterPro" id="IPR008274">
    <property type="entry name" value="AldOxase/xan_DH_MoCoBD1"/>
</dbReference>
<dbReference type="GO" id="GO:0016491">
    <property type="term" value="F:oxidoreductase activity"/>
    <property type="evidence" value="ECO:0007669"/>
    <property type="project" value="InterPro"/>
</dbReference>
<evidence type="ECO:0000313" key="2">
    <source>
        <dbReference type="EMBL" id="SHN82159.1"/>
    </source>
</evidence>
<proteinExistence type="predicted"/>
<sequence>MTTKPASPPLPPSLAANPKLSSWINFAADGQVIVSPGKVEIGQGIVTALAQIAADELDVDLARVKMVRASTFASPNEGVTSGSLSVQHSGRAVRFACAEIRQIFLDAAAERLGVSPDVLTINDGAITGPGNVSTSYWELAGDISLDRDATAGAPPKSSMQRTLAGHSVQRLDIPDKVFGRPRFIHDATLPGLLHGRVLRSELSQATLVELNEERARKVEGLIAIVRDGNFLGVVCETESAAEAAVAALRKGARWSPGEALPSEDELAEWLKRQPAETVVISDKKAASPSTVARTIKRQYHRPYIAHGSIAPSCAMARWDGDKVQVWTHSQGVYLLRSDLSMVFKLPRENFIVEHMEGAGCYGHNGADDVALDAVLLARAVEGRPVRVQWSRADEMSHAPFGAAMTIEIEAGLDANDEIVDWRHTIWGNGHTARPGRADIPTLLAASELATPFPRAISADPPAAGGGGADRNSIPLYDVPSWHVELHRLTTMPVRTSALRTLGAQGNAFAIESLLDELAFERGEDPVAFRLRHLSDPRSRDVVQAAARRANWKPAKERTKEDGVGHGIGFSRYKNTGAYCAVVAEVEVGEDIRVRKLTLAVDVGEAVNPDGVINQIEGGAIQATSWVLKERVRFDTTRITSNSWTEYPILLFSEVPDVDVEIISRPEIDSVGAGEAAHGPVTAAIANAVFDALGVRLRELPITRDRLITAMELAS</sequence>
<dbReference type="SUPFAM" id="SSF54665">
    <property type="entry name" value="CO dehydrogenase molybdoprotein N-domain-like"/>
    <property type="match status" value="1"/>
</dbReference>
<dbReference type="Gene3D" id="3.30.365.10">
    <property type="entry name" value="Aldehyde oxidase/xanthine dehydrogenase, molybdopterin binding domain"/>
    <property type="match status" value="4"/>
</dbReference>
<dbReference type="PIRSF" id="PIRSF036389">
    <property type="entry name" value="IOR_B"/>
    <property type="match status" value="1"/>
</dbReference>
<protein>
    <submittedName>
        <fullName evidence="2">CO or xanthine dehydrogenase, Mo-binding subunit</fullName>
    </submittedName>
</protein>
<dbReference type="AlphaFoldDB" id="A0A1M7UGP3"/>
<evidence type="ECO:0000313" key="3">
    <source>
        <dbReference type="Proteomes" id="UP000184096"/>
    </source>
</evidence>
<dbReference type="Pfam" id="PF02738">
    <property type="entry name" value="MoCoBD_1"/>
    <property type="match status" value="2"/>
</dbReference>
<dbReference type="InterPro" id="IPR037165">
    <property type="entry name" value="AldOxase/xan_DH_Mopterin-bd_sf"/>
</dbReference>
<organism evidence="2 3">
    <name type="scientific">Bradyrhizobium erythrophlei</name>
    <dbReference type="NCBI Taxonomy" id="1437360"/>
    <lineage>
        <taxon>Bacteria</taxon>
        <taxon>Pseudomonadati</taxon>
        <taxon>Pseudomonadota</taxon>
        <taxon>Alphaproteobacteria</taxon>
        <taxon>Hyphomicrobiales</taxon>
        <taxon>Nitrobacteraceae</taxon>
        <taxon>Bradyrhizobium</taxon>
    </lineage>
</organism>
<dbReference type="InterPro" id="IPR046867">
    <property type="entry name" value="AldOxase/xan_DH_MoCoBD2"/>
</dbReference>
<dbReference type="Proteomes" id="UP000184096">
    <property type="component" value="Chromosome I"/>
</dbReference>
<dbReference type="InterPro" id="IPR000674">
    <property type="entry name" value="Ald_Oxase/Xan_DH_a/b"/>
</dbReference>
<dbReference type="InterPro" id="IPR036856">
    <property type="entry name" value="Ald_Oxase/Xan_DH_a/b_sf"/>
</dbReference>
<dbReference type="SMART" id="SM01008">
    <property type="entry name" value="Ald_Xan_dh_C"/>
    <property type="match status" value="1"/>
</dbReference>
<dbReference type="Gene3D" id="3.90.1170.50">
    <property type="entry name" value="Aldehyde oxidase/xanthine dehydrogenase, a/b hammerhead"/>
    <property type="match status" value="1"/>
</dbReference>